<protein>
    <submittedName>
        <fullName evidence="1">Uncharacterized protein</fullName>
    </submittedName>
</protein>
<accession>A0A0V1DN04</accession>
<name>A0A0V1DN04_TRIPS</name>
<evidence type="ECO:0000313" key="2">
    <source>
        <dbReference type="Proteomes" id="UP000054995"/>
    </source>
</evidence>
<reference evidence="1 2" key="1">
    <citation type="submission" date="2015-01" db="EMBL/GenBank/DDBJ databases">
        <title>Evolution of Trichinella species and genotypes.</title>
        <authorList>
            <person name="Korhonen P.K."/>
            <person name="Edoardo P."/>
            <person name="Giuseppe L.R."/>
            <person name="Gasser R.B."/>
        </authorList>
    </citation>
    <scope>NUCLEOTIDE SEQUENCE [LARGE SCALE GENOMIC DNA]</scope>
    <source>
        <strain evidence="1">ISS470</strain>
    </source>
</reference>
<organism evidence="1 2">
    <name type="scientific">Trichinella pseudospiralis</name>
    <name type="common">Parasitic roundworm</name>
    <dbReference type="NCBI Taxonomy" id="6337"/>
    <lineage>
        <taxon>Eukaryota</taxon>
        <taxon>Metazoa</taxon>
        <taxon>Ecdysozoa</taxon>
        <taxon>Nematoda</taxon>
        <taxon>Enoplea</taxon>
        <taxon>Dorylaimia</taxon>
        <taxon>Trichinellida</taxon>
        <taxon>Trichinellidae</taxon>
        <taxon>Trichinella</taxon>
    </lineage>
</organism>
<comment type="caution">
    <text evidence="1">The sequence shown here is derived from an EMBL/GenBank/DDBJ whole genome shotgun (WGS) entry which is preliminary data.</text>
</comment>
<proteinExistence type="predicted"/>
<evidence type="ECO:0000313" key="1">
    <source>
        <dbReference type="EMBL" id="KRY62546.1"/>
    </source>
</evidence>
<dbReference type="EMBL" id="JYDT01003269">
    <property type="protein sequence ID" value="KRY62546.1"/>
    <property type="molecule type" value="Genomic_DNA"/>
</dbReference>
<dbReference type="Proteomes" id="UP000054995">
    <property type="component" value="Unassembled WGS sequence"/>
</dbReference>
<sequence>MNTDPAVLSLFERSWGSRLIETAGPPTGSPFSASFSLP</sequence>
<dbReference type="AlphaFoldDB" id="A0A0V1DN04"/>
<keyword evidence="2" id="KW-1185">Reference proteome</keyword>
<gene>
    <name evidence="1" type="ORF">T4D_4028</name>
</gene>